<evidence type="ECO:0000259" key="1">
    <source>
        <dbReference type="Pfam" id="PF03551"/>
    </source>
</evidence>
<reference evidence="3" key="1">
    <citation type="submission" date="2008-03" db="EMBL/GenBank/DDBJ databases">
        <title>Complete sequence of chromosome of Beijerinckia indica subsp. indica ATCC 9039.</title>
        <authorList>
            <consortium name="US DOE Joint Genome Institute"/>
            <person name="Copeland A."/>
            <person name="Lucas S."/>
            <person name="Lapidus A."/>
            <person name="Glavina del Rio T."/>
            <person name="Dalin E."/>
            <person name="Tice H."/>
            <person name="Bruce D."/>
            <person name="Goodwin L."/>
            <person name="Pitluck S."/>
            <person name="LaButti K."/>
            <person name="Schmutz J."/>
            <person name="Larimer F."/>
            <person name="Land M."/>
            <person name="Hauser L."/>
            <person name="Kyrpides N."/>
            <person name="Mikhailova N."/>
            <person name="Dunfield P.F."/>
            <person name="Dedysh S.N."/>
            <person name="Liesack W."/>
            <person name="Saw J.H."/>
            <person name="Alam M."/>
            <person name="Chen Y."/>
            <person name="Murrell J.C."/>
            <person name="Richardson P."/>
        </authorList>
    </citation>
    <scope>NUCLEOTIDE SEQUENCE [LARGE SCALE GENOMIC DNA]</scope>
    <source>
        <strain evidence="3">ATCC 9039 / DSM 1715 / NCIMB 8712</strain>
    </source>
</reference>
<evidence type="ECO:0000313" key="3">
    <source>
        <dbReference type="Proteomes" id="UP000001695"/>
    </source>
</evidence>
<gene>
    <name evidence="2" type="ordered locus">Bind_2503</name>
</gene>
<dbReference type="AlphaFoldDB" id="B2IIF7"/>
<dbReference type="STRING" id="395963.Bind_2503"/>
<dbReference type="InterPro" id="IPR036388">
    <property type="entry name" value="WH-like_DNA-bd_sf"/>
</dbReference>
<dbReference type="RefSeq" id="WP_012385463.1">
    <property type="nucleotide sequence ID" value="NC_010581.1"/>
</dbReference>
<sequence length="152" mass="16801">MARLFAHGDLHLLVLFMIAERPSHGYEVIKSIETRVNGAYSPSPGTIYPALTLLEEQGYIRMEASEGSRKLFAITDEGTAYLAANRAQVEQMLGRMDEVRTRRGDAPAPVMRAMENLKLALRLRMERGPLSATEAQAIAEALDQAAVTIERS</sequence>
<feature type="domain" description="Transcription regulator PadR N-terminal" evidence="1">
    <location>
        <begin position="14"/>
        <end position="83"/>
    </location>
</feature>
<dbReference type="PANTHER" id="PTHR43252">
    <property type="entry name" value="TRANSCRIPTIONAL REGULATOR YQJI"/>
    <property type="match status" value="1"/>
</dbReference>
<dbReference type="InterPro" id="IPR005149">
    <property type="entry name" value="Tscrpt_reg_PadR_N"/>
</dbReference>
<dbReference type="PANTHER" id="PTHR43252:SF7">
    <property type="entry name" value="TRANSCRIPTIONAL REGULATOR YQJI"/>
    <property type="match status" value="1"/>
</dbReference>
<proteinExistence type="predicted"/>
<dbReference type="SUPFAM" id="SSF46785">
    <property type="entry name" value="Winged helix' DNA-binding domain"/>
    <property type="match status" value="1"/>
</dbReference>
<dbReference type="Proteomes" id="UP000001695">
    <property type="component" value="Chromosome"/>
</dbReference>
<dbReference type="EMBL" id="CP001016">
    <property type="protein sequence ID" value="ACB96110.1"/>
    <property type="molecule type" value="Genomic_DNA"/>
</dbReference>
<accession>B2IIF7</accession>
<dbReference type="KEGG" id="bid:Bind_2503"/>
<protein>
    <submittedName>
        <fullName evidence="2">Transcriptional regulator, PadR-like family</fullName>
    </submittedName>
</protein>
<dbReference type="InterPro" id="IPR036390">
    <property type="entry name" value="WH_DNA-bd_sf"/>
</dbReference>
<dbReference type="Pfam" id="PF03551">
    <property type="entry name" value="PadR"/>
    <property type="match status" value="1"/>
</dbReference>
<evidence type="ECO:0000313" key="2">
    <source>
        <dbReference type="EMBL" id="ACB96110.1"/>
    </source>
</evidence>
<organism evidence="2 3">
    <name type="scientific">Beijerinckia indica subsp. indica (strain ATCC 9039 / DSM 1715 / NCIMB 8712)</name>
    <dbReference type="NCBI Taxonomy" id="395963"/>
    <lineage>
        <taxon>Bacteria</taxon>
        <taxon>Pseudomonadati</taxon>
        <taxon>Pseudomonadota</taxon>
        <taxon>Alphaproteobacteria</taxon>
        <taxon>Hyphomicrobiales</taxon>
        <taxon>Beijerinckiaceae</taxon>
        <taxon>Beijerinckia</taxon>
    </lineage>
</organism>
<keyword evidence="3" id="KW-1185">Reference proteome</keyword>
<dbReference type="eggNOG" id="COG1695">
    <property type="taxonomic scope" value="Bacteria"/>
</dbReference>
<name>B2IIF7_BEII9</name>
<dbReference type="HOGENOM" id="CLU_063440_1_0_5"/>
<dbReference type="Gene3D" id="1.10.10.10">
    <property type="entry name" value="Winged helix-like DNA-binding domain superfamily/Winged helix DNA-binding domain"/>
    <property type="match status" value="1"/>
</dbReference>
<reference evidence="2 3" key="2">
    <citation type="journal article" date="2010" name="J. Bacteriol.">
        <title>Complete genome sequence of Beijerinckia indica subsp. indica.</title>
        <authorList>
            <person name="Tamas I."/>
            <person name="Dedysh S.N."/>
            <person name="Liesack W."/>
            <person name="Stott M.B."/>
            <person name="Alam M."/>
            <person name="Murrell J.C."/>
            <person name="Dunfield P.F."/>
        </authorList>
    </citation>
    <scope>NUCLEOTIDE SEQUENCE [LARGE SCALE GENOMIC DNA]</scope>
    <source>
        <strain evidence="3">ATCC 9039 / DSM 1715 / NCIMB 8712</strain>
    </source>
</reference>